<evidence type="ECO:0000256" key="1">
    <source>
        <dbReference type="SAM" id="Phobius"/>
    </source>
</evidence>
<evidence type="ECO:0000313" key="2">
    <source>
        <dbReference type="EMBL" id="HDD44115.1"/>
    </source>
</evidence>
<keyword evidence="1" id="KW-0472">Membrane</keyword>
<proteinExistence type="predicted"/>
<keyword evidence="1" id="KW-1133">Transmembrane helix</keyword>
<feature type="transmembrane region" description="Helical" evidence="1">
    <location>
        <begin position="85"/>
        <end position="104"/>
    </location>
</feature>
<organism evidence="2">
    <name type="scientific">Desulfofervidus auxilii</name>
    <dbReference type="NCBI Taxonomy" id="1621989"/>
    <lineage>
        <taxon>Bacteria</taxon>
        <taxon>Pseudomonadati</taxon>
        <taxon>Thermodesulfobacteriota</taxon>
        <taxon>Candidatus Desulfofervidia</taxon>
        <taxon>Candidatus Desulfofervidales</taxon>
        <taxon>Candidatus Desulfofervidaceae</taxon>
        <taxon>Candidatus Desulfofervidus</taxon>
    </lineage>
</organism>
<dbReference type="EMBL" id="DRBS01000179">
    <property type="protein sequence ID" value="HDD44115.1"/>
    <property type="molecule type" value="Genomic_DNA"/>
</dbReference>
<comment type="caution">
    <text evidence="2">The sequence shown here is derived from an EMBL/GenBank/DDBJ whole genome shotgun (WGS) entry which is preliminary data.</text>
</comment>
<keyword evidence="1" id="KW-0812">Transmembrane</keyword>
<reference evidence="2" key="1">
    <citation type="journal article" date="2020" name="mSystems">
        <title>Genome- and Community-Level Interaction Insights into Carbon Utilization and Element Cycling Functions of Hydrothermarchaeota in Hydrothermal Sediment.</title>
        <authorList>
            <person name="Zhou Z."/>
            <person name="Liu Y."/>
            <person name="Xu W."/>
            <person name="Pan J."/>
            <person name="Luo Z.H."/>
            <person name="Li M."/>
        </authorList>
    </citation>
    <scope>NUCLEOTIDE SEQUENCE [LARGE SCALE GENOMIC DNA]</scope>
    <source>
        <strain evidence="2">HyVt-233</strain>
    </source>
</reference>
<feature type="transmembrane region" description="Helical" evidence="1">
    <location>
        <begin position="7"/>
        <end position="27"/>
    </location>
</feature>
<feature type="non-terminal residue" evidence="2">
    <location>
        <position position="208"/>
    </location>
</feature>
<gene>
    <name evidence="2" type="ORF">ENG63_04555</name>
</gene>
<sequence length="208" mass="24789">MQNIDLKIFALILSILAGIAYNSYYLFNTYHIDDDARQHIFWTYKFKNEKLFKNDFLVNFFSSPKIATYGWKSLYYVSSKFFDPLFFSKILPIFLNIFCVFFLFKFGFKLKDQQTGFLSALFFCLCLTKLLQGGFQRSFALPLLIFFLYFLYEKNFWLCGFSLLLQALFYPPIILNSLMIIPFIFVKNHTLDIEIIKKSFFPLFIFCT</sequence>
<protein>
    <recommendedName>
        <fullName evidence="3">Glycosyltransferase RgtA/B/C/D-like domain-containing protein</fullName>
    </recommendedName>
</protein>
<evidence type="ECO:0008006" key="3">
    <source>
        <dbReference type="Google" id="ProtNLM"/>
    </source>
</evidence>
<feature type="transmembrane region" description="Helical" evidence="1">
    <location>
        <begin position="155"/>
        <end position="186"/>
    </location>
</feature>
<accession>A0A7C0U2P4</accession>
<dbReference type="Proteomes" id="UP000886289">
    <property type="component" value="Unassembled WGS sequence"/>
</dbReference>
<dbReference type="AlphaFoldDB" id="A0A7C0U2P4"/>
<name>A0A7C0U2P4_DESA2</name>